<evidence type="ECO:0000259" key="1">
    <source>
        <dbReference type="Pfam" id="PF13503"/>
    </source>
</evidence>
<accession>A0A975U813</accession>
<sequence>MNEHLKGTQTITKQELQTLLAQPGWYLMAEAAVNESLLSSVPEEKFAQRRLYWDEMGQQNSSISPFLLPLDCFSRAEKNITHVAHWGIAVQLHDDFQSLTTDHQIDLIQKHFRAWTLVVLPDDQQVLMRLTDWDIFNVLWRSTDPAHLSDLQGPLKRVAYWQAGNDAVAVREMSAPRQTRPMVMPNRLSERQYQALSAWGDRHVYQQYRTHLYQHHPQTQNWDDETFNQYLLRSVNSAHQLGFYQQADVVVYLSISLLLGEQFHQSDWAQSILQSPQVIGDQSRMDRLLAEAVNALGEDATES</sequence>
<dbReference type="KEGG" id="vos:KNV97_01925"/>
<dbReference type="EMBL" id="CP076642">
    <property type="protein sequence ID" value="QXO16296.1"/>
    <property type="molecule type" value="Genomic_DNA"/>
</dbReference>
<evidence type="ECO:0000313" key="2">
    <source>
        <dbReference type="EMBL" id="QXO16296.1"/>
    </source>
</evidence>
<evidence type="ECO:0000313" key="3">
    <source>
        <dbReference type="Proteomes" id="UP000694232"/>
    </source>
</evidence>
<proteinExistence type="predicted"/>
<reference evidence="2" key="1">
    <citation type="submission" date="2021-06" db="EMBL/GenBank/DDBJ databases">
        <title>Vibrio nov. sp., novel gut bacterium isolated from Yellow Sea oyster.</title>
        <authorList>
            <person name="Muhammad N."/>
            <person name="Nguyen T.H."/>
            <person name="Lee Y.-J."/>
            <person name="Ko J."/>
            <person name="Kim S.-G."/>
        </authorList>
    </citation>
    <scope>NUCLEOTIDE SEQUENCE</scope>
    <source>
        <strain evidence="2">OG9-811</strain>
    </source>
</reference>
<keyword evidence="3" id="KW-1185">Reference proteome</keyword>
<dbReference type="InterPro" id="IPR025391">
    <property type="entry name" value="DUF4123"/>
</dbReference>
<dbReference type="RefSeq" id="WP_218561982.1">
    <property type="nucleotide sequence ID" value="NZ_CP076642.1"/>
</dbReference>
<dbReference type="Proteomes" id="UP000694232">
    <property type="component" value="Chromosome 2"/>
</dbReference>
<gene>
    <name evidence="2" type="ORF">KNV97_01925</name>
</gene>
<organism evidence="2 3">
    <name type="scientific">Vibrio ostreae</name>
    <dbReference type="NCBI Taxonomy" id="2841925"/>
    <lineage>
        <taxon>Bacteria</taxon>
        <taxon>Pseudomonadati</taxon>
        <taxon>Pseudomonadota</taxon>
        <taxon>Gammaproteobacteria</taxon>
        <taxon>Vibrionales</taxon>
        <taxon>Vibrionaceae</taxon>
        <taxon>Vibrio</taxon>
    </lineage>
</organism>
<dbReference type="AlphaFoldDB" id="A0A975U813"/>
<protein>
    <submittedName>
        <fullName evidence="2">DUF4123 domain-containing protein</fullName>
    </submittedName>
</protein>
<name>A0A975U813_9VIBR</name>
<feature type="domain" description="DUF4123" evidence="1">
    <location>
        <begin position="25"/>
        <end position="149"/>
    </location>
</feature>
<dbReference type="Pfam" id="PF13503">
    <property type="entry name" value="DUF4123"/>
    <property type="match status" value="1"/>
</dbReference>